<keyword evidence="12" id="KW-0411">Iron-sulfur</keyword>
<reference evidence="17" key="1">
    <citation type="submission" date="2015-05" db="EMBL/GenBank/DDBJ databases">
        <authorList>
            <person name="Manzano-Marin A."/>
        </authorList>
    </citation>
    <scope>NUCLEOTIDE SEQUENCE [LARGE SCALE GENOMIC DNA]</scope>
    <source>
        <strain evidence="17">officinalis</strain>
    </source>
</reference>
<evidence type="ECO:0000313" key="16">
    <source>
        <dbReference type="EMBL" id="CRK85961.1"/>
    </source>
</evidence>
<dbReference type="FunFam" id="3.40.50.10800:FF:000001">
    <property type="entry name" value="Quinolinate synthase A"/>
    <property type="match status" value="1"/>
</dbReference>
<name>A0A0M6WAM6_9GAMM</name>
<evidence type="ECO:0000256" key="6">
    <source>
        <dbReference type="ARBA" id="ARBA00022485"/>
    </source>
</evidence>
<keyword evidence="8" id="KW-0662">Pyridine nucleotide biosynthesis</keyword>
<dbReference type="EMBL" id="CVRF01000003">
    <property type="protein sequence ID" value="CRK85961.1"/>
    <property type="molecule type" value="Genomic_DNA"/>
</dbReference>
<dbReference type="PANTHER" id="PTHR30573">
    <property type="entry name" value="QUINOLINATE SYNTHETASE A"/>
    <property type="match status" value="1"/>
</dbReference>
<comment type="catalytic activity">
    <reaction evidence="13">
        <text>iminosuccinate + dihydroxyacetone phosphate = quinolinate + phosphate + 2 H2O + H(+)</text>
        <dbReference type="Rhea" id="RHEA:25888"/>
        <dbReference type="ChEBI" id="CHEBI:15377"/>
        <dbReference type="ChEBI" id="CHEBI:15378"/>
        <dbReference type="ChEBI" id="CHEBI:29959"/>
        <dbReference type="ChEBI" id="CHEBI:43474"/>
        <dbReference type="ChEBI" id="CHEBI:57642"/>
        <dbReference type="ChEBI" id="CHEBI:77875"/>
        <dbReference type="EC" id="2.5.1.72"/>
    </reaction>
    <physiologicalReaction direction="left-to-right" evidence="13">
        <dbReference type="Rhea" id="RHEA:25889"/>
    </physiologicalReaction>
</comment>
<comment type="function">
    <text evidence="2">Catalyzes the condensation of iminoaspartate with dihydroxyacetone phosphate to form quinolinate.</text>
</comment>
<dbReference type="InterPro" id="IPR036094">
    <property type="entry name" value="NadA_sf"/>
</dbReference>
<evidence type="ECO:0000256" key="8">
    <source>
        <dbReference type="ARBA" id="ARBA00022642"/>
    </source>
</evidence>
<evidence type="ECO:0000256" key="12">
    <source>
        <dbReference type="ARBA" id="ARBA00023014"/>
    </source>
</evidence>
<evidence type="ECO:0000256" key="9">
    <source>
        <dbReference type="ARBA" id="ARBA00022679"/>
    </source>
</evidence>
<dbReference type="NCBIfam" id="NF006877">
    <property type="entry name" value="PRK09375.1-1"/>
    <property type="match status" value="1"/>
</dbReference>
<keyword evidence="9 16" id="KW-0808">Transferase</keyword>
<keyword evidence="17" id="KW-1185">Reference proteome</keyword>
<comment type="cofactor">
    <cofactor evidence="1">
        <name>[4Fe-4S] cluster</name>
        <dbReference type="ChEBI" id="CHEBI:49883"/>
    </cofactor>
</comment>
<dbReference type="GO" id="GO:0051539">
    <property type="term" value="F:4 iron, 4 sulfur cluster binding"/>
    <property type="evidence" value="ECO:0007669"/>
    <property type="project" value="UniProtKB-KW"/>
</dbReference>
<evidence type="ECO:0000256" key="4">
    <source>
        <dbReference type="ARBA" id="ARBA00005065"/>
    </source>
</evidence>
<dbReference type="GO" id="GO:0008987">
    <property type="term" value="F:quinolinate synthetase A activity"/>
    <property type="evidence" value="ECO:0007669"/>
    <property type="project" value="UniProtKB-UniRule"/>
</dbReference>
<evidence type="ECO:0000256" key="3">
    <source>
        <dbReference type="ARBA" id="ARBA00004496"/>
    </source>
</evidence>
<evidence type="ECO:0000256" key="2">
    <source>
        <dbReference type="ARBA" id="ARBA00003791"/>
    </source>
</evidence>
<evidence type="ECO:0000256" key="11">
    <source>
        <dbReference type="ARBA" id="ARBA00023004"/>
    </source>
</evidence>
<comment type="pathway">
    <text evidence="4">Cofactor biosynthesis; NAD(+) biosynthesis; quinolinate from iminoaspartate: step 1/1.</text>
</comment>
<proteinExistence type="predicted"/>
<organism evidence="16 17">
    <name type="scientific">Candidatus Providencia siddallii</name>
    <dbReference type="NCBI Taxonomy" id="1715285"/>
    <lineage>
        <taxon>Bacteria</taxon>
        <taxon>Pseudomonadati</taxon>
        <taxon>Pseudomonadota</taxon>
        <taxon>Gammaproteobacteria</taxon>
        <taxon>Enterobacterales</taxon>
        <taxon>Morganellaceae</taxon>
        <taxon>Providencia</taxon>
    </lineage>
</organism>
<dbReference type="GO" id="GO:0005829">
    <property type="term" value="C:cytosol"/>
    <property type="evidence" value="ECO:0007669"/>
    <property type="project" value="TreeGrafter"/>
</dbReference>
<dbReference type="PANTHER" id="PTHR30573:SF0">
    <property type="entry name" value="QUINOLINATE SYNTHASE, CHLOROPLASTIC"/>
    <property type="match status" value="1"/>
</dbReference>
<keyword evidence="11" id="KW-0408">Iron</keyword>
<dbReference type="Pfam" id="PF02445">
    <property type="entry name" value="NadA"/>
    <property type="match status" value="1"/>
</dbReference>
<dbReference type="STRING" id="1715285.SOFFGTOCOR_0558"/>
<keyword evidence="10" id="KW-0479">Metal-binding</keyword>
<evidence type="ECO:0000256" key="14">
    <source>
        <dbReference type="ARBA" id="ARBA00073059"/>
    </source>
</evidence>
<dbReference type="Gene3D" id="3.40.50.10800">
    <property type="entry name" value="NadA-like"/>
    <property type="match status" value="3"/>
</dbReference>
<dbReference type="GO" id="GO:0034628">
    <property type="term" value="P:'de novo' NAD+ biosynthetic process from L-aspartate"/>
    <property type="evidence" value="ECO:0007669"/>
    <property type="project" value="TreeGrafter"/>
</dbReference>
<evidence type="ECO:0000256" key="15">
    <source>
        <dbReference type="NCBIfam" id="TIGR00550"/>
    </source>
</evidence>
<dbReference type="NCBIfam" id="TIGR00550">
    <property type="entry name" value="nadA"/>
    <property type="match status" value="1"/>
</dbReference>
<dbReference type="GO" id="GO:0046872">
    <property type="term" value="F:metal ion binding"/>
    <property type="evidence" value="ECO:0007669"/>
    <property type="project" value="UniProtKB-KW"/>
</dbReference>
<comment type="subcellular location">
    <subcellularLocation>
        <location evidence="3">Cytoplasm</location>
    </subcellularLocation>
</comment>
<evidence type="ECO:0000256" key="5">
    <source>
        <dbReference type="ARBA" id="ARBA00012669"/>
    </source>
</evidence>
<sequence>MSKFIDFNQSVYPFPTKPKILNPNEIAFYYKHIQSLLNKKNAVIVAHYYTSPEIQILAEKTGGCVADSLEMARFGASHPAITLIVAGVKFMGETAKILSPKKNILMPTLESQCSLDINCPEKDFIQFCNENIDRTVVVYANTSAAVKARSDWVITSSIAVDLIKYLKNLGQKIIWAPDRHLGNYIQEKTAADILCWKGTCIVHDEFKSQSLKMMKKMYPDAAVLVHPESPKDIIDIADVVGSTSQLIKAAKILPNKSIIVATDKRIFYKMQLVVPEKSLYIAPTGGAGAVCRACAHCPWMTMNSLHGILDALENGKNHQIQLNEDLIEKALIPLKRMLMFADTLKCNN</sequence>
<evidence type="ECO:0000256" key="10">
    <source>
        <dbReference type="ARBA" id="ARBA00022723"/>
    </source>
</evidence>
<protein>
    <recommendedName>
        <fullName evidence="14 15">Quinolinate synthase</fullName>
        <ecNumber evidence="5 15">2.5.1.72</ecNumber>
    </recommendedName>
</protein>
<evidence type="ECO:0000256" key="13">
    <source>
        <dbReference type="ARBA" id="ARBA00050125"/>
    </source>
</evidence>
<dbReference type="SUPFAM" id="SSF142754">
    <property type="entry name" value="NadA-like"/>
    <property type="match status" value="1"/>
</dbReference>
<keyword evidence="6" id="KW-0004">4Fe-4S</keyword>
<evidence type="ECO:0000313" key="17">
    <source>
        <dbReference type="Proteomes" id="UP000242301"/>
    </source>
</evidence>
<dbReference type="Proteomes" id="UP000242301">
    <property type="component" value="Unassembled WGS sequence"/>
</dbReference>
<dbReference type="UniPathway" id="UPA00253">
    <property type="reaction ID" value="UER00327"/>
</dbReference>
<keyword evidence="7" id="KW-0963">Cytoplasm</keyword>
<evidence type="ECO:0000256" key="7">
    <source>
        <dbReference type="ARBA" id="ARBA00022490"/>
    </source>
</evidence>
<dbReference type="InterPro" id="IPR003473">
    <property type="entry name" value="NadA"/>
</dbReference>
<dbReference type="FunFam" id="3.40.50.10800:FF:000003">
    <property type="entry name" value="Quinolinate synthase A"/>
    <property type="match status" value="1"/>
</dbReference>
<accession>A0A0M6WAM6</accession>
<evidence type="ECO:0000256" key="1">
    <source>
        <dbReference type="ARBA" id="ARBA00001966"/>
    </source>
</evidence>
<dbReference type="AlphaFoldDB" id="A0A0M6WAM6"/>
<gene>
    <name evidence="16" type="primary">nadA</name>
    <name evidence="16" type="ORF">SOFFGTOCOR_0558</name>
</gene>
<dbReference type="EC" id="2.5.1.72" evidence="5 15"/>
<dbReference type="NCBIfam" id="NF006878">
    <property type="entry name" value="PRK09375.1-2"/>
    <property type="match status" value="1"/>
</dbReference>